<accession>U9T9I4</accession>
<sequence length="69" mass="8228">MAYSANQIRNKEQHREDRKAHNDITNKCVSENFRNPTWKHKSNDNNAVINKRLINNIILLELFLFSFIT</sequence>
<protein>
    <submittedName>
        <fullName evidence="1">Uncharacterized protein</fullName>
    </submittedName>
</protein>
<evidence type="ECO:0000313" key="1">
    <source>
        <dbReference type="EMBL" id="ESA04820.1"/>
    </source>
</evidence>
<gene>
    <name evidence="1" type="ORF">GLOINDRAFT_36408</name>
</gene>
<dbReference type="HOGENOM" id="CLU_2777227_0_0_1"/>
<organism evidence="1">
    <name type="scientific">Rhizophagus irregularis (strain DAOM 181602 / DAOM 197198 / MUCL 43194)</name>
    <name type="common">Arbuscular mycorrhizal fungus</name>
    <name type="synonym">Glomus intraradices</name>
    <dbReference type="NCBI Taxonomy" id="747089"/>
    <lineage>
        <taxon>Eukaryota</taxon>
        <taxon>Fungi</taxon>
        <taxon>Fungi incertae sedis</taxon>
        <taxon>Mucoromycota</taxon>
        <taxon>Glomeromycotina</taxon>
        <taxon>Glomeromycetes</taxon>
        <taxon>Glomerales</taxon>
        <taxon>Glomeraceae</taxon>
        <taxon>Rhizophagus</taxon>
    </lineage>
</organism>
<dbReference type="AlphaFoldDB" id="U9T9I4"/>
<reference evidence="1" key="1">
    <citation type="submission" date="2013-07" db="EMBL/GenBank/DDBJ databases">
        <title>The genome of an arbuscular mycorrhizal fungus provides insights into the evolution of the oldest plant symbiosis.</title>
        <authorList>
            <consortium name="DOE Joint Genome Institute"/>
            <person name="Tisserant E."/>
            <person name="Malbreil M."/>
            <person name="Kuo A."/>
            <person name="Kohler A."/>
            <person name="Symeonidi A."/>
            <person name="Balestrini R."/>
            <person name="Charron P."/>
            <person name="Duensing N."/>
            <person name="Frei-dit-Frey N."/>
            <person name="Gianinazzi-Pearson V."/>
            <person name="Gilbert B."/>
            <person name="Handa Y."/>
            <person name="Hijri M."/>
            <person name="Kaul R."/>
            <person name="Kawaguchi M."/>
            <person name="Krajinski F."/>
            <person name="Lammers P."/>
            <person name="Lapierre D."/>
            <person name="Masclaux F.G."/>
            <person name="Murat C."/>
            <person name="Morin E."/>
            <person name="Ndikumana S."/>
            <person name="Pagni M."/>
            <person name="Petitpierre D."/>
            <person name="Requena N."/>
            <person name="Rosikiewicz P."/>
            <person name="Riley R."/>
            <person name="Saito K."/>
            <person name="San Clemente H."/>
            <person name="Shapiro H."/>
            <person name="van Tuinen D."/>
            <person name="Becard G."/>
            <person name="Bonfante P."/>
            <person name="Paszkowski U."/>
            <person name="Shachar-Hill Y."/>
            <person name="Young J.P."/>
            <person name="Sanders I.R."/>
            <person name="Henrissat B."/>
            <person name="Rensing S.A."/>
            <person name="Grigoriev I.V."/>
            <person name="Corradi N."/>
            <person name="Roux C."/>
            <person name="Martin F."/>
        </authorList>
    </citation>
    <scope>NUCLEOTIDE SEQUENCE</scope>
    <source>
        <strain evidence="1">DAOM 197198</strain>
    </source>
</reference>
<proteinExistence type="predicted"/>
<name>U9T9I4_RHIID</name>
<dbReference type="EMBL" id="KI293950">
    <property type="protein sequence ID" value="ESA04820.1"/>
    <property type="molecule type" value="Genomic_DNA"/>
</dbReference>